<organism evidence="2 3">
    <name type="scientific">Blepharisma stoltei</name>
    <dbReference type="NCBI Taxonomy" id="1481888"/>
    <lineage>
        <taxon>Eukaryota</taxon>
        <taxon>Sar</taxon>
        <taxon>Alveolata</taxon>
        <taxon>Ciliophora</taxon>
        <taxon>Postciliodesmatophora</taxon>
        <taxon>Heterotrichea</taxon>
        <taxon>Heterotrichida</taxon>
        <taxon>Blepharismidae</taxon>
        <taxon>Blepharisma</taxon>
    </lineage>
</organism>
<accession>A0AAU9JYE0</accession>
<dbReference type="AlphaFoldDB" id="A0AAU9JYE0"/>
<proteinExistence type="predicted"/>
<sequence>MGNCLTFLIPPKTAPETPRGSVEVLTSKTEEEYERKESEMKEIKKFEENKTKFEFKKYYRQISIKKAEEEKKDLEDIKWAKEVFREEELGQYAV</sequence>
<feature type="region of interest" description="Disordered" evidence="1">
    <location>
        <begin position="9"/>
        <end position="28"/>
    </location>
</feature>
<evidence type="ECO:0000313" key="2">
    <source>
        <dbReference type="EMBL" id="CAG9330994.1"/>
    </source>
</evidence>
<dbReference type="EMBL" id="CAJZBQ010000052">
    <property type="protein sequence ID" value="CAG9330994.1"/>
    <property type="molecule type" value="Genomic_DNA"/>
</dbReference>
<keyword evidence="3" id="KW-1185">Reference proteome</keyword>
<dbReference type="Proteomes" id="UP001162131">
    <property type="component" value="Unassembled WGS sequence"/>
</dbReference>
<gene>
    <name evidence="2" type="ORF">BSTOLATCC_MIC52400</name>
</gene>
<comment type="caution">
    <text evidence="2">The sequence shown here is derived from an EMBL/GenBank/DDBJ whole genome shotgun (WGS) entry which is preliminary data.</text>
</comment>
<evidence type="ECO:0000256" key="1">
    <source>
        <dbReference type="SAM" id="MobiDB-lite"/>
    </source>
</evidence>
<name>A0AAU9JYE0_9CILI</name>
<evidence type="ECO:0000313" key="3">
    <source>
        <dbReference type="Proteomes" id="UP001162131"/>
    </source>
</evidence>
<protein>
    <submittedName>
        <fullName evidence="2">Uncharacterized protein</fullName>
    </submittedName>
</protein>
<reference evidence="2" key="1">
    <citation type="submission" date="2021-09" db="EMBL/GenBank/DDBJ databases">
        <authorList>
            <consortium name="AG Swart"/>
            <person name="Singh M."/>
            <person name="Singh A."/>
            <person name="Seah K."/>
            <person name="Emmerich C."/>
        </authorList>
    </citation>
    <scope>NUCLEOTIDE SEQUENCE</scope>
    <source>
        <strain evidence="2">ATCC30299</strain>
    </source>
</reference>